<feature type="domain" description="Chemokine interleukin-8-like" evidence="7">
    <location>
        <begin position="27"/>
        <end position="88"/>
    </location>
</feature>
<sequence length="102" mass="11628">MSVITTVALLLFLIIPEGISQGDQGLILRCRCITKEKKPIGRFIRKMEVFPASSHCEVTEIIATLKQDGQKICLDPDAPWIQKLLQKKKAKRTPRRKRNTEV</sequence>
<dbReference type="FunFam" id="2.40.50.40:FF:000004">
    <property type="entry name" value="C-X-C motif chemokine"/>
    <property type="match status" value="1"/>
</dbReference>
<reference evidence="8" key="2">
    <citation type="submission" date="2025-09" db="UniProtKB">
        <authorList>
            <consortium name="Ensembl"/>
        </authorList>
    </citation>
    <scope>IDENTIFICATION</scope>
</reference>
<reference evidence="8" key="1">
    <citation type="submission" date="2025-08" db="UniProtKB">
        <authorList>
            <consortium name="Ensembl"/>
        </authorList>
    </citation>
    <scope>IDENTIFICATION</scope>
</reference>
<keyword evidence="3" id="KW-0202">Cytokine</keyword>
<comment type="similarity">
    <text evidence="2">Belongs to the intercrine alpha (chemokine CxC) family.</text>
</comment>
<dbReference type="Gene3D" id="2.40.50.40">
    <property type="match status" value="1"/>
</dbReference>
<keyword evidence="6" id="KW-0732">Signal</keyword>
<proteinExistence type="inferred from homology"/>
<dbReference type="Pfam" id="PF00048">
    <property type="entry name" value="IL8"/>
    <property type="match status" value="1"/>
</dbReference>
<dbReference type="Proteomes" id="UP000261640">
    <property type="component" value="Unplaced"/>
</dbReference>
<name>A0A3Q3RHC3_9TELE</name>
<dbReference type="InterPro" id="IPR039809">
    <property type="entry name" value="Chemokine_b/g/d"/>
</dbReference>
<dbReference type="GO" id="GO:0008009">
    <property type="term" value="F:chemokine activity"/>
    <property type="evidence" value="ECO:0007669"/>
    <property type="project" value="InterPro"/>
</dbReference>
<protein>
    <submittedName>
        <fullName evidence="8">Interleukin-8-like</fullName>
    </submittedName>
</protein>
<dbReference type="GO" id="GO:0006952">
    <property type="term" value="P:defense response"/>
    <property type="evidence" value="ECO:0007669"/>
    <property type="project" value="InterPro"/>
</dbReference>
<keyword evidence="9" id="KW-1185">Reference proteome</keyword>
<dbReference type="PANTHER" id="PTHR12015:SF210">
    <property type="entry name" value="C-X-C MOTIF CHEMOKINE 9"/>
    <property type="match status" value="1"/>
</dbReference>
<dbReference type="GO" id="GO:0042056">
    <property type="term" value="F:chemoattractant activity"/>
    <property type="evidence" value="ECO:0007669"/>
    <property type="project" value="UniProtKB-ARBA"/>
</dbReference>
<dbReference type="OrthoDB" id="9937393at2759"/>
<dbReference type="InterPro" id="IPR036048">
    <property type="entry name" value="Interleukin_8-like_sf"/>
</dbReference>
<dbReference type="InterPro" id="IPR001089">
    <property type="entry name" value="Chemokine_CXC"/>
</dbReference>
<keyword evidence="4" id="KW-0964">Secreted</keyword>
<dbReference type="InterPro" id="IPR033899">
    <property type="entry name" value="CXC_Chemokine_domain"/>
</dbReference>
<dbReference type="GO" id="GO:0006955">
    <property type="term" value="P:immune response"/>
    <property type="evidence" value="ECO:0007669"/>
    <property type="project" value="InterPro"/>
</dbReference>
<evidence type="ECO:0000313" key="9">
    <source>
        <dbReference type="Proteomes" id="UP000261640"/>
    </source>
</evidence>
<dbReference type="SUPFAM" id="SSF54117">
    <property type="entry name" value="Interleukin 8-like chemokines"/>
    <property type="match status" value="1"/>
</dbReference>
<comment type="function">
    <text evidence="5">Ligand for cxcr3.2. Chemotactic for macrophages.</text>
</comment>
<accession>A0A3Q3RHC3</accession>
<evidence type="ECO:0000256" key="6">
    <source>
        <dbReference type="SAM" id="SignalP"/>
    </source>
</evidence>
<evidence type="ECO:0000313" key="8">
    <source>
        <dbReference type="Ensembl" id="ENSMAMP00000001795.1"/>
    </source>
</evidence>
<feature type="signal peptide" evidence="6">
    <location>
        <begin position="1"/>
        <end position="20"/>
    </location>
</feature>
<dbReference type="AlphaFoldDB" id="A0A3Q3RHC3"/>
<dbReference type="SMART" id="SM00199">
    <property type="entry name" value="SCY"/>
    <property type="match status" value="1"/>
</dbReference>
<dbReference type="PRINTS" id="PR00436">
    <property type="entry name" value="INTERLEUKIN8"/>
</dbReference>
<dbReference type="PRINTS" id="PR00437">
    <property type="entry name" value="SMALLCYTKCXC"/>
</dbReference>
<feature type="chain" id="PRO_5036443324" evidence="6">
    <location>
        <begin position="21"/>
        <end position="102"/>
    </location>
</feature>
<comment type="subcellular location">
    <subcellularLocation>
        <location evidence="1">Secreted</location>
    </subcellularLocation>
</comment>
<evidence type="ECO:0000259" key="7">
    <source>
        <dbReference type="SMART" id="SM00199"/>
    </source>
</evidence>
<dbReference type="Ensembl" id="ENSMAMT00000001830.2">
    <property type="protein sequence ID" value="ENSMAMP00000001795.1"/>
    <property type="gene ID" value="ENSMAMG00000001272.2"/>
</dbReference>
<dbReference type="GO" id="GO:0005615">
    <property type="term" value="C:extracellular space"/>
    <property type="evidence" value="ECO:0007669"/>
    <property type="project" value="UniProtKB-KW"/>
</dbReference>
<evidence type="ECO:0000256" key="1">
    <source>
        <dbReference type="ARBA" id="ARBA00004613"/>
    </source>
</evidence>
<dbReference type="PANTHER" id="PTHR12015">
    <property type="entry name" value="SMALL INDUCIBLE CYTOKINE A"/>
    <property type="match status" value="1"/>
</dbReference>
<dbReference type="CDD" id="cd00273">
    <property type="entry name" value="Chemokine_CXC"/>
    <property type="match status" value="1"/>
</dbReference>
<dbReference type="InParanoid" id="A0A3Q3RHC3"/>
<evidence type="ECO:0000256" key="3">
    <source>
        <dbReference type="ARBA" id="ARBA00022514"/>
    </source>
</evidence>
<evidence type="ECO:0000256" key="4">
    <source>
        <dbReference type="ARBA" id="ARBA00022525"/>
    </source>
</evidence>
<dbReference type="GeneTree" id="ENSGT00940000175443"/>
<organism evidence="8 9">
    <name type="scientific">Mastacembelus armatus</name>
    <name type="common">zig-zag eel</name>
    <dbReference type="NCBI Taxonomy" id="205130"/>
    <lineage>
        <taxon>Eukaryota</taxon>
        <taxon>Metazoa</taxon>
        <taxon>Chordata</taxon>
        <taxon>Craniata</taxon>
        <taxon>Vertebrata</taxon>
        <taxon>Euteleostomi</taxon>
        <taxon>Actinopterygii</taxon>
        <taxon>Neopterygii</taxon>
        <taxon>Teleostei</taxon>
        <taxon>Neoteleostei</taxon>
        <taxon>Acanthomorphata</taxon>
        <taxon>Anabantaria</taxon>
        <taxon>Synbranchiformes</taxon>
        <taxon>Mastacembelidae</taxon>
        <taxon>Mastacembelus</taxon>
    </lineage>
</organism>
<evidence type="ECO:0000256" key="5">
    <source>
        <dbReference type="ARBA" id="ARBA00054901"/>
    </source>
</evidence>
<evidence type="ECO:0000256" key="2">
    <source>
        <dbReference type="ARBA" id="ARBA00010665"/>
    </source>
</evidence>
<dbReference type="STRING" id="205130.ENSMAMP00000001795"/>
<dbReference type="InterPro" id="IPR001811">
    <property type="entry name" value="Chemokine_IL8-like_dom"/>
</dbReference>